<dbReference type="AlphaFoldDB" id="A0A8J3IZ81"/>
<reference evidence="1" key="1">
    <citation type="submission" date="2020-10" db="EMBL/GenBank/DDBJ databases">
        <title>Taxonomic study of unclassified bacteria belonging to the class Ktedonobacteria.</title>
        <authorList>
            <person name="Yabe S."/>
            <person name="Wang C.M."/>
            <person name="Zheng Y."/>
            <person name="Sakai Y."/>
            <person name="Cavaletti L."/>
            <person name="Monciardini P."/>
            <person name="Donadio S."/>
        </authorList>
    </citation>
    <scope>NUCLEOTIDE SEQUENCE</scope>
    <source>
        <strain evidence="1">ID150040</strain>
    </source>
</reference>
<keyword evidence="2" id="KW-1185">Reference proteome</keyword>
<dbReference type="Proteomes" id="UP000597444">
    <property type="component" value="Unassembled WGS sequence"/>
</dbReference>
<sequence>MSIRPSPLSLRPTKTALIVICLGIISMLLLSACGGGTAKQNSAAKLVMGQVGDQYVNNFNPYAEASGGPPNTMIYESLPALS</sequence>
<name>A0A8J3IZ81_9CHLR</name>
<proteinExistence type="predicted"/>
<comment type="caution">
    <text evidence="1">The sequence shown here is derived from an EMBL/GenBank/DDBJ whole genome shotgun (WGS) entry which is preliminary data.</text>
</comment>
<protein>
    <submittedName>
        <fullName evidence="1">Uncharacterized protein</fullName>
    </submittedName>
</protein>
<dbReference type="RefSeq" id="WP_220210119.1">
    <property type="nucleotide sequence ID" value="NZ_BNJK01000002.1"/>
</dbReference>
<dbReference type="PROSITE" id="PS51257">
    <property type="entry name" value="PROKAR_LIPOPROTEIN"/>
    <property type="match status" value="1"/>
</dbReference>
<accession>A0A8J3IZ81</accession>
<organism evidence="1 2">
    <name type="scientific">Reticulibacter mediterranei</name>
    <dbReference type="NCBI Taxonomy" id="2778369"/>
    <lineage>
        <taxon>Bacteria</taxon>
        <taxon>Bacillati</taxon>
        <taxon>Chloroflexota</taxon>
        <taxon>Ktedonobacteria</taxon>
        <taxon>Ktedonobacterales</taxon>
        <taxon>Reticulibacteraceae</taxon>
        <taxon>Reticulibacter</taxon>
    </lineage>
</organism>
<evidence type="ECO:0000313" key="2">
    <source>
        <dbReference type="Proteomes" id="UP000597444"/>
    </source>
</evidence>
<evidence type="ECO:0000313" key="1">
    <source>
        <dbReference type="EMBL" id="GHO99477.1"/>
    </source>
</evidence>
<dbReference type="EMBL" id="BNJK01000002">
    <property type="protein sequence ID" value="GHO99477.1"/>
    <property type="molecule type" value="Genomic_DNA"/>
</dbReference>
<gene>
    <name evidence="1" type="ORF">KSF_095250</name>
</gene>